<reference evidence="2" key="1">
    <citation type="journal article" date="2014" name="Proc. Natl. Acad. Sci. U.S.A.">
        <title>Extensive sampling of basidiomycete genomes demonstrates inadequacy of the white-rot/brown-rot paradigm for wood decay fungi.</title>
        <authorList>
            <person name="Riley R."/>
            <person name="Salamov A.A."/>
            <person name="Brown D.W."/>
            <person name="Nagy L.G."/>
            <person name="Floudas D."/>
            <person name="Held B.W."/>
            <person name="Levasseur A."/>
            <person name="Lombard V."/>
            <person name="Morin E."/>
            <person name="Otillar R."/>
            <person name="Lindquist E.A."/>
            <person name="Sun H."/>
            <person name="LaButti K.M."/>
            <person name="Schmutz J."/>
            <person name="Jabbour D."/>
            <person name="Luo H."/>
            <person name="Baker S.E."/>
            <person name="Pisabarro A.G."/>
            <person name="Walton J.D."/>
            <person name="Blanchette R.A."/>
            <person name="Henrissat B."/>
            <person name="Martin F."/>
            <person name="Cullen D."/>
            <person name="Hibbett D.S."/>
            <person name="Grigoriev I.V."/>
        </authorList>
    </citation>
    <scope>NUCLEOTIDE SEQUENCE [LARGE SCALE GENOMIC DNA]</scope>
    <source>
        <strain evidence="2">FD-172 SS1</strain>
    </source>
</reference>
<dbReference type="Proteomes" id="UP000027195">
    <property type="component" value="Unassembled WGS sequence"/>
</dbReference>
<feature type="non-terminal residue" evidence="1">
    <location>
        <position position="101"/>
    </location>
</feature>
<dbReference type="EMBL" id="KL198079">
    <property type="protein sequence ID" value="KDQ09398.1"/>
    <property type="molecule type" value="Genomic_DNA"/>
</dbReference>
<dbReference type="InParanoid" id="A0A067M0Y4"/>
<organism evidence="1 2">
    <name type="scientific">Botryobasidium botryosum (strain FD-172 SS1)</name>
    <dbReference type="NCBI Taxonomy" id="930990"/>
    <lineage>
        <taxon>Eukaryota</taxon>
        <taxon>Fungi</taxon>
        <taxon>Dikarya</taxon>
        <taxon>Basidiomycota</taxon>
        <taxon>Agaricomycotina</taxon>
        <taxon>Agaricomycetes</taxon>
        <taxon>Cantharellales</taxon>
        <taxon>Botryobasidiaceae</taxon>
        <taxon>Botryobasidium</taxon>
    </lineage>
</organism>
<dbReference type="OrthoDB" id="3262237at2759"/>
<sequence length="101" mass="11421">MVNAIDLNTWRKHKTTLTALSRSPLKLHMANNYKVALRGRWIRTVRTAGIQTAQVFEVYEANGSFKILLGKLWLIGVRAIHDYGDDTIKIKQGEETAILGN</sequence>
<keyword evidence="2" id="KW-1185">Reference proteome</keyword>
<proteinExistence type="predicted"/>
<accession>A0A067M0Y4</accession>
<evidence type="ECO:0000313" key="2">
    <source>
        <dbReference type="Proteomes" id="UP000027195"/>
    </source>
</evidence>
<dbReference type="HOGENOM" id="CLU_097628_2_0_1"/>
<dbReference type="AlphaFoldDB" id="A0A067M0Y4"/>
<protein>
    <submittedName>
        <fullName evidence="1">Uncharacterized protein</fullName>
    </submittedName>
</protein>
<evidence type="ECO:0000313" key="1">
    <source>
        <dbReference type="EMBL" id="KDQ09398.1"/>
    </source>
</evidence>
<name>A0A067M0Y4_BOTB1</name>
<gene>
    <name evidence="1" type="ORF">BOTBODRAFT_117264</name>
</gene>